<proteinExistence type="predicted"/>
<evidence type="ECO:0000313" key="2">
    <source>
        <dbReference type="Proteomes" id="UP001341840"/>
    </source>
</evidence>
<sequence length="180" mass="19720">MTSKARHECLLLLAAFRDGGLPSSGSPPEIILISLLTTLSLGSVFPSVDFSGLSAICLVLLQTFLEKLKEVTSILCVMTVLLMILAAFEEWDILSEAFNQCHEGCLTFESVDLSAFRVEAVQIVPHGLFRLLHDRVEVQAGFREPSPSGEVFQKTSRQVGEAFNTSEAFRSTILLSKASR</sequence>
<comment type="caution">
    <text evidence="1">The sequence shown here is derived from an EMBL/GenBank/DDBJ whole genome shotgun (WGS) entry which is preliminary data.</text>
</comment>
<keyword evidence="2" id="KW-1185">Reference proteome</keyword>
<evidence type="ECO:0000313" key="1">
    <source>
        <dbReference type="EMBL" id="MED6218013.1"/>
    </source>
</evidence>
<reference evidence="1 2" key="1">
    <citation type="journal article" date="2023" name="Plants (Basel)">
        <title>Bridging the Gap: Combining Genomics and Transcriptomics Approaches to Understand Stylosanthes scabra, an Orphan Legume from the Brazilian Caatinga.</title>
        <authorList>
            <person name="Ferreira-Neto J.R.C."/>
            <person name="da Silva M.D."/>
            <person name="Binneck E."/>
            <person name="de Melo N.F."/>
            <person name="da Silva R.H."/>
            <person name="de Melo A.L.T.M."/>
            <person name="Pandolfi V."/>
            <person name="Bustamante F.O."/>
            <person name="Brasileiro-Vidal A.C."/>
            <person name="Benko-Iseppon A.M."/>
        </authorList>
    </citation>
    <scope>NUCLEOTIDE SEQUENCE [LARGE SCALE GENOMIC DNA]</scope>
    <source>
        <tissue evidence="1">Leaves</tissue>
    </source>
</reference>
<dbReference type="EMBL" id="JASCZI010271940">
    <property type="protein sequence ID" value="MED6218013.1"/>
    <property type="molecule type" value="Genomic_DNA"/>
</dbReference>
<protein>
    <submittedName>
        <fullName evidence="1">Uncharacterized protein</fullName>
    </submittedName>
</protein>
<dbReference type="Proteomes" id="UP001341840">
    <property type="component" value="Unassembled WGS sequence"/>
</dbReference>
<organism evidence="1 2">
    <name type="scientific">Stylosanthes scabra</name>
    <dbReference type="NCBI Taxonomy" id="79078"/>
    <lineage>
        <taxon>Eukaryota</taxon>
        <taxon>Viridiplantae</taxon>
        <taxon>Streptophyta</taxon>
        <taxon>Embryophyta</taxon>
        <taxon>Tracheophyta</taxon>
        <taxon>Spermatophyta</taxon>
        <taxon>Magnoliopsida</taxon>
        <taxon>eudicotyledons</taxon>
        <taxon>Gunneridae</taxon>
        <taxon>Pentapetalae</taxon>
        <taxon>rosids</taxon>
        <taxon>fabids</taxon>
        <taxon>Fabales</taxon>
        <taxon>Fabaceae</taxon>
        <taxon>Papilionoideae</taxon>
        <taxon>50 kb inversion clade</taxon>
        <taxon>dalbergioids sensu lato</taxon>
        <taxon>Dalbergieae</taxon>
        <taxon>Pterocarpus clade</taxon>
        <taxon>Stylosanthes</taxon>
    </lineage>
</organism>
<name>A0ABU6Z9S5_9FABA</name>
<accession>A0ABU6Z9S5</accession>
<gene>
    <name evidence="1" type="ORF">PIB30_023100</name>
</gene>